<sequence>NNNNNNNDDDENANSDDNEIIEQYEMELREKDNVISELKDELAHLRQVLGIPDDVNRDLNDDVPSEEKKNSLYEQMDTFRSKIYDPKQLSGSADVDNSDETLTFVKHLSPAIDELEHNGAKLMTMSRSSNKHNSDTYQDWKQETEQIQASIESHLCQLYSQLAHASQIQTTVRDVENNLQMLKSIVSYLANKVDLKAEEVLCKPLFFFLKGEIDDTLNRIQEAKGDLRDDELRSRKLQKRLREAQVTVLETTLQLQNQQKKLKEEQEEIGNEEELMELERLQTQLEEEKRLNDDLKEELKDCYHQLKIAKYANDPLFLSDLKDIDILKQLQGNLEQLRDEIVRSEFNDDSNMQMIFDHCIKVLRNLKIL</sequence>
<keyword evidence="1" id="KW-0175">Coiled coil</keyword>
<dbReference type="Proteomes" id="UP000023152">
    <property type="component" value="Unassembled WGS sequence"/>
</dbReference>
<feature type="non-terminal residue" evidence="2">
    <location>
        <position position="1"/>
    </location>
</feature>
<gene>
    <name evidence="2" type="ORF">RFI_30640</name>
</gene>
<keyword evidence="3" id="KW-1185">Reference proteome</keyword>
<evidence type="ECO:0000313" key="3">
    <source>
        <dbReference type="Proteomes" id="UP000023152"/>
    </source>
</evidence>
<name>X6M184_RETFI</name>
<evidence type="ECO:0000256" key="1">
    <source>
        <dbReference type="SAM" id="Coils"/>
    </source>
</evidence>
<evidence type="ECO:0000313" key="2">
    <source>
        <dbReference type="EMBL" id="ETO06750.1"/>
    </source>
</evidence>
<comment type="caution">
    <text evidence="2">The sequence shown here is derived from an EMBL/GenBank/DDBJ whole genome shotgun (WGS) entry which is preliminary data.</text>
</comment>
<feature type="coiled-coil region" evidence="1">
    <location>
        <begin position="213"/>
        <end position="347"/>
    </location>
</feature>
<dbReference type="EMBL" id="ASPP01026818">
    <property type="protein sequence ID" value="ETO06750.1"/>
    <property type="molecule type" value="Genomic_DNA"/>
</dbReference>
<reference evidence="2 3" key="1">
    <citation type="journal article" date="2013" name="Curr. Biol.">
        <title>The Genome of the Foraminiferan Reticulomyxa filosa.</title>
        <authorList>
            <person name="Glockner G."/>
            <person name="Hulsmann N."/>
            <person name="Schleicher M."/>
            <person name="Noegel A.A."/>
            <person name="Eichinger L."/>
            <person name="Gallinger C."/>
            <person name="Pawlowski J."/>
            <person name="Sierra R."/>
            <person name="Euteneuer U."/>
            <person name="Pillet L."/>
            <person name="Moustafa A."/>
            <person name="Platzer M."/>
            <person name="Groth M."/>
            <person name="Szafranski K."/>
            <person name="Schliwa M."/>
        </authorList>
    </citation>
    <scope>NUCLEOTIDE SEQUENCE [LARGE SCALE GENOMIC DNA]</scope>
</reference>
<organism evidence="2 3">
    <name type="scientific">Reticulomyxa filosa</name>
    <dbReference type="NCBI Taxonomy" id="46433"/>
    <lineage>
        <taxon>Eukaryota</taxon>
        <taxon>Sar</taxon>
        <taxon>Rhizaria</taxon>
        <taxon>Retaria</taxon>
        <taxon>Foraminifera</taxon>
        <taxon>Monothalamids</taxon>
        <taxon>Reticulomyxidae</taxon>
        <taxon>Reticulomyxa</taxon>
    </lineage>
</organism>
<feature type="coiled-coil region" evidence="1">
    <location>
        <begin position="21"/>
        <end position="48"/>
    </location>
</feature>
<proteinExistence type="predicted"/>
<dbReference type="AlphaFoldDB" id="X6M184"/>
<protein>
    <submittedName>
        <fullName evidence="2">Viral A-type inclusion protein</fullName>
    </submittedName>
</protein>
<accession>X6M184</accession>